<proteinExistence type="predicted"/>
<evidence type="ECO:0000256" key="1">
    <source>
        <dbReference type="SAM" id="MobiDB-lite"/>
    </source>
</evidence>
<evidence type="ECO:0000313" key="2">
    <source>
        <dbReference type="EMBL" id="KAK7516602.1"/>
    </source>
</evidence>
<evidence type="ECO:0000313" key="3">
    <source>
        <dbReference type="Proteomes" id="UP001363622"/>
    </source>
</evidence>
<accession>A0ABR1KMV5</accession>
<dbReference type="Proteomes" id="UP001363622">
    <property type="component" value="Unassembled WGS sequence"/>
</dbReference>
<protein>
    <submittedName>
        <fullName evidence="2">Uncharacterized protein</fullName>
    </submittedName>
</protein>
<gene>
    <name evidence="2" type="ORF">IWZ03DRAFT_193467</name>
</gene>
<dbReference type="EMBL" id="JBBPHU010000006">
    <property type="protein sequence ID" value="KAK7516602.1"/>
    <property type="molecule type" value="Genomic_DNA"/>
</dbReference>
<name>A0ABR1KMV5_9PEZI</name>
<comment type="caution">
    <text evidence="2">The sequence shown here is derived from an EMBL/GenBank/DDBJ whole genome shotgun (WGS) entry which is preliminary data.</text>
</comment>
<feature type="compositionally biased region" description="Basic and acidic residues" evidence="1">
    <location>
        <begin position="16"/>
        <end position="26"/>
    </location>
</feature>
<reference evidence="2 3" key="1">
    <citation type="submission" date="2024-04" db="EMBL/GenBank/DDBJ databases">
        <title>Phyllosticta paracitricarpa is synonymous to the EU quarantine fungus P. citricarpa based on phylogenomic analyses.</title>
        <authorList>
            <consortium name="Lawrence Berkeley National Laboratory"/>
            <person name="Van Ingen-Buijs V.A."/>
            <person name="Van Westerhoven A.C."/>
            <person name="Haridas S."/>
            <person name="Skiadas P."/>
            <person name="Martin F."/>
            <person name="Groenewald J.Z."/>
            <person name="Crous P.W."/>
            <person name="Seidl M.F."/>
        </authorList>
    </citation>
    <scope>NUCLEOTIDE SEQUENCE [LARGE SCALE GENOMIC DNA]</scope>
    <source>
        <strain evidence="2 3">CBS 123371</strain>
    </source>
</reference>
<sequence length="153" mass="17409">MRMREENAAGVVKQRGMQERKGEKMPNSKGTGARRMQRRGGFCGFLLFCCISRRRDGGCAAALGKALRSLHDWATMVVGLGNGNGGHERWLVSRWQGRHHVRSDAACSLPACPVCLPFSFSFARHHHHHYYPLRHKNRHHRPPFHHSSNEKGH</sequence>
<feature type="region of interest" description="Disordered" evidence="1">
    <location>
        <begin position="1"/>
        <end position="33"/>
    </location>
</feature>
<keyword evidence="3" id="KW-1185">Reference proteome</keyword>
<organism evidence="2 3">
    <name type="scientific">Phyllosticta citriasiana</name>
    <dbReference type="NCBI Taxonomy" id="595635"/>
    <lineage>
        <taxon>Eukaryota</taxon>
        <taxon>Fungi</taxon>
        <taxon>Dikarya</taxon>
        <taxon>Ascomycota</taxon>
        <taxon>Pezizomycotina</taxon>
        <taxon>Dothideomycetes</taxon>
        <taxon>Dothideomycetes incertae sedis</taxon>
        <taxon>Botryosphaeriales</taxon>
        <taxon>Phyllostictaceae</taxon>
        <taxon>Phyllosticta</taxon>
    </lineage>
</organism>